<evidence type="ECO:0000313" key="2">
    <source>
        <dbReference type="Proteomes" id="UP000184485"/>
    </source>
</evidence>
<dbReference type="EMBL" id="FQUP01000003">
    <property type="protein sequence ID" value="SHF99450.1"/>
    <property type="molecule type" value="Genomic_DNA"/>
</dbReference>
<organism evidence="1 2">
    <name type="scientific">Kaistia soli DSM 19436</name>
    <dbReference type="NCBI Taxonomy" id="1122133"/>
    <lineage>
        <taxon>Bacteria</taxon>
        <taxon>Pseudomonadati</taxon>
        <taxon>Pseudomonadota</taxon>
        <taxon>Alphaproteobacteria</taxon>
        <taxon>Hyphomicrobiales</taxon>
        <taxon>Kaistiaceae</taxon>
        <taxon>Kaistia</taxon>
    </lineage>
</organism>
<dbReference type="STRING" id="1122133.SAMN02745157_3300"/>
<dbReference type="InterPro" id="IPR024364">
    <property type="entry name" value="Baseplate_phage_T4-like"/>
</dbReference>
<keyword evidence="2" id="KW-1185">Reference proteome</keyword>
<dbReference type="AlphaFoldDB" id="A0A1M5G6M1"/>
<evidence type="ECO:0000313" key="1">
    <source>
        <dbReference type="EMBL" id="SHF99450.1"/>
    </source>
</evidence>
<dbReference type="OrthoDB" id="283948at2"/>
<dbReference type="Proteomes" id="UP000184485">
    <property type="component" value="Unassembled WGS sequence"/>
</dbReference>
<sequence length="270" mass="28619">MTQHAIPVVAPYAARSASIERQDGGLSRDGRFWVRALAGEDELAIADGLAEEQSAVEIASRLIGACVADAAGPIGFEAAEALSIGDREVLLRAIHAATFGALIETQVACSDDCGETIAFGLDLDLLSEMPPEPGPMHRIRLGARTIACRVPTGADIRRALSHNGSAAESLALACTDGKVGASEELARALAELDPNAECTLSLACPNCGRTSTLWLDAFELLRRAIAEEGGIMRQVDRLARAYGWSEAAILDLPRDRRRRYCSLVAAENAP</sequence>
<gene>
    <name evidence="1" type="ORF">SAMN02745157_3300</name>
</gene>
<proteinExistence type="predicted"/>
<accession>A0A1M5G6M1</accession>
<protein>
    <submittedName>
        <fullName evidence="1">Uncharacterized protein</fullName>
    </submittedName>
</protein>
<name>A0A1M5G6M1_9HYPH</name>
<dbReference type="RefSeq" id="WP_073054792.1">
    <property type="nucleotide sequence ID" value="NZ_FQUP01000003.1"/>
</dbReference>
<dbReference type="Pfam" id="PF12322">
    <property type="entry name" value="T4_baseplate"/>
    <property type="match status" value="1"/>
</dbReference>
<reference evidence="1 2" key="1">
    <citation type="submission" date="2016-11" db="EMBL/GenBank/DDBJ databases">
        <authorList>
            <person name="Jaros S."/>
            <person name="Januszkiewicz K."/>
            <person name="Wedrychowicz H."/>
        </authorList>
    </citation>
    <scope>NUCLEOTIDE SEQUENCE [LARGE SCALE GENOMIC DNA]</scope>
    <source>
        <strain evidence="1 2">DSM 19436</strain>
    </source>
</reference>